<dbReference type="PROSITE" id="PS51808">
    <property type="entry name" value="CHCH"/>
    <property type="match status" value="1"/>
</dbReference>
<evidence type="ECO:0000256" key="9">
    <source>
        <dbReference type="ARBA" id="ARBA00023157"/>
    </source>
</evidence>
<keyword evidence="7" id="KW-0811">Translocation</keyword>
<evidence type="ECO:0000256" key="1">
    <source>
        <dbReference type="ARBA" id="ARBA00001973"/>
    </source>
</evidence>
<evidence type="ECO:0000313" key="16">
    <source>
        <dbReference type="Proteomes" id="UP000094389"/>
    </source>
</evidence>
<comment type="subcellular location">
    <subcellularLocation>
        <location evidence="2">Mitochondrion inner membrane</location>
        <topology evidence="2">Single-pass type II membrane protein</topology>
        <orientation evidence="2">Intermembrane side</orientation>
    </subcellularLocation>
</comment>
<evidence type="ECO:0000313" key="13">
    <source>
        <dbReference type="EMBL" id="CEP22490.1"/>
    </source>
</evidence>
<evidence type="ECO:0000256" key="11">
    <source>
        <dbReference type="ARBA" id="ARBA00033150"/>
    </source>
</evidence>
<reference evidence="14 16" key="3">
    <citation type="journal article" date="2016" name="Proc. Natl. Acad. Sci. U.S.A.">
        <title>Comparative genomics of biotechnologically important yeasts.</title>
        <authorList>
            <person name="Riley R."/>
            <person name="Haridas S."/>
            <person name="Wolfe K.H."/>
            <person name="Lopes M.R."/>
            <person name="Hittinger C.T."/>
            <person name="Goeker M."/>
            <person name="Salamov A.A."/>
            <person name="Wisecaver J.H."/>
            <person name="Long T.M."/>
            <person name="Calvey C.H."/>
            <person name="Aerts A.L."/>
            <person name="Barry K.W."/>
            <person name="Choi C."/>
            <person name="Clum A."/>
            <person name="Coughlan A.Y."/>
            <person name="Deshpande S."/>
            <person name="Douglass A.P."/>
            <person name="Hanson S.J."/>
            <person name="Klenk H.-P."/>
            <person name="LaButti K.M."/>
            <person name="Lapidus A."/>
            <person name="Lindquist E.A."/>
            <person name="Lipzen A.M."/>
            <person name="Meier-Kolthoff J.P."/>
            <person name="Ohm R.A."/>
            <person name="Otillar R.P."/>
            <person name="Pangilinan J.L."/>
            <person name="Peng Y."/>
            <person name="Rokas A."/>
            <person name="Rosa C.A."/>
            <person name="Scheuner C."/>
            <person name="Sibirny A.A."/>
            <person name="Slot J.C."/>
            <person name="Stielow J.B."/>
            <person name="Sun H."/>
            <person name="Kurtzman C.P."/>
            <person name="Blackwell M."/>
            <person name="Grigoriev I.V."/>
            <person name="Jeffries T.W."/>
        </authorList>
    </citation>
    <scope>NUCLEOTIDE SEQUENCE [LARGE SCALE GENOMIC DNA]</scope>
    <source>
        <strain evidence="16">ATCC 18201 / CBS 1600 / BCRC 20928 / JCM 3617 / NBRC 0987 / NRRL Y-1542</strain>
        <strain evidence="14">NRRL Y-1542</strain>
    </source>
</reference>
<dbReference type="InterPro" id="IPR039289">
    <property type="entry name" value="CHCHD4"/>
</dbReference>
<feature type="compositionally biased region" description="Basic and acidic residues" evidence="12">
    <location>
        <begin position="201"/>
        <end position="216"/>
    </location>
</feature>
<dbReference type="Proteomes" id="UP000094389">
    <property type="component" value="Unassembled WGS sequence"/>
</dbReference>
<reference evidence="13" key="1">
    <citation type="submission" date="2014-12" db="EMBL/GenBank/DDBJ databases">
        <authorList>
            <person name="Jaenicke S."/>
        </authorList>
    </citation>
    <scope>NUCLEOTIDE SEQUENCE [LARGE SCALE GENOMIC DNA]</scope>
    <source>
        <strain evidence="13">CBS1600</strain>
    </source>
</reference>
<feature type="region of interest" description="Disordered" evidence="12">
    <location>
        <begin position="65"/>
        <end position="134"/>
    </location>
</feature>
<dbReference type="STRING" id="983966.A0A0H5C389"/>
<feature type="region of interest" description="Disordered" evidence="12">
    <location>
        <begin position="201"/>
        <end position="226"/>
    </location>
</feature>
<organism evidence="13 15">
    <name type="scientific">Cyberlindnera jadinii (strain ATCC 18201 / CBS 1600 / BCRC 20928 / JCM 3617 / NBRC 0987 / NRRL Y-1542)</name>
    <name type="common">Torula yeast</name>
    <name type="synonym">Candida utilis</name>
    <dbReference type="NCBI Taxonomy" id="983966"/>
    <lineage>
        <taxon>Eukaryota</taxon>
        <taxon>Fungi</taxon>
        <taxon>Dikarya</taxon>
        <taxon>Ascomycota</taxon>
        <taxon>Saccharomycotina</taxon>
        <taxon>Saccharomycetes</taxon>
        <taxon>Phaffomycetales</taxon>
        <taxon>Phaffomycetaceae</taxon>
        <taxon>Cyberlindnera</taxon>
    </lineage>
</organism>
<feature type="compositionally biased region" description="Low complexity" evidence="12">
    <location>
        <begin position="120"/>
        <end position="129"/>
    </location>
</feature>
<evidence type="ECO:0000256" key="10">
    <source>
        <dbReference type="ARBA" id="ARBA00023284"/>
    </source>
</evidence>
<evidence type="ECO:0000256" key="7">
    <source>
        <dbReference type="ARBA" id="ARBA00023010"/>
    </source>
</evidence>
<dbReference type="EMBL" id="KV453926">
    <property type="protein sequence ID" value="ODV75345.1"/>
    <property type="molecule type" value="Genomic_DNA"/>
</dbReference>
<proteinExistence type="predicted"/>
<evidence type="ECO:0000313" key="14">
    <source>
        <dbReference type="EMBL" id="ODV75345.1"/>
    </source>
</evidence>
<feature type="compositionally biased region" description="Polar residues" evidence="12">
    <location>
        <begin position="1"/>
        <end position="15"/>
    </location>
</feature>
<protein>
    <recommendedName>
        <fullName evidence="3">Mitochondrial intermembrane space import and assembly protein 40</fullName>
    </recommendedName>
    <alternativeName>
        <fullName evidence="11">Mitochondrial import inner membrane translocase TIM40</fullName>
    </alternativeName>
</protein>
<accession>A0A1E4S758</accession>
<gene>
    <name evidence="13" type="ORF">BN1211_2858</name>
    <name evidence="14" type="ORF">CYBJADRAFT_166089</name>
</gene>
<keyword evidence="6" id="KW-0560">Oxidoreductase</keyword>
<dbReference type="PANTHER" id="PTHR21622">
    <property type="entry name" value="COILED-COIL-HELIX-COILED-COIL-HELIX DOMAIN CONTAINING 4"/>
    <property type="match status" value="1"/>
</dbReference>
<dbReference type="GO" id="GO:0045041">
    <property type="term" value="P:protein import into mitochondrial intermembrane space"/>
    <property type="evidence" value="ECO:0007669"/>
    <property type="project" value="InterPro"/>
</dbReference>
<evidence type="ECO:0000256" key="2">
    <source>
        <dbReference type="ARBA" id="ARBA00004164"/>
    </source>
</evidence>
<dbReference type="AlphaFoldDB" id="A0A0H5C389"/>
<reference evidence="15" key="2">
    <citation type="journal article" date="2015" name="J. Biotechnol.">
        <title>The structure of the Cyberlindnera jadinii genome and its relation to Candida utilis analyzed by the occurrence of single nucleotide polymorphisms.</title>
        <authorList>
            <person name="Rupp O."/>
            <person name="Brinkrolf K."/>
            <person name="Buerth C."/>
            <person name="Kunigo M."/>
            <person name="Schneider J."/>
            <person name="Jaenicke S."/>
            <person name="Goesmann A."/>
            <person name="Puehler A."/>
            <person name="Jaeger K.-E."/>
            <person name="Ernst J.F."/>
        </authorList>
    </citation>
    <scope>NUCLEOTIDE SEQUENCE [LARGE SCALE GENOMIC DNA]</scope>
    <source>
        <strain evidence="15">ATCC 18201 / CBS 1600 / BCRC 20928 / JCM 3617 / NBRC 0987 / NRRL Y-1542</strain>
    </source>
</reference>
<dbReference type="GO" id="GO:0015035">
    <property type="term" value="F:protein-disulfide reductase activity"/>
    <property type="evidence" value="ECO:0007669"/>
    <property type="project" value="InterPro"/>
</dbReference>
<evidence type="ECO:0000256" key="4">
    <source>
        <dbReference type="ARBA" id="ARBA00022448"/>
    </source>
</evidence>
<keyword evidence="5" id="KW-0653">Protein transport</keyword>
<dbReference type="GO" id="GO:0005758">
    <property type="term" value="C:mitochondrial intermembrane space"/>
    <property type="evidence" value="ECO:0007669"/>
    <property type="project" value="TreeGrafter"/>
</dbReference>
<dbReference type="Gene3D" id="1.10.287.2900">
    <property type="match status" value="1"/>
</dbReference>
<keyword evidence="4" id="KW-0813">Transport</keyword>
<sequence>MYRSLLNTAARSSRNTSRQLSKSKRLLSSSSSTKTSSVPRWIAPSSMLALGLASYCYMSSQPVALDAKKTTSKTEKKAQEAGEATKAEEPVKKDGGVADGDKKVDDKADDKADDDKKEGNQGQEEGGQQAAFDPETGVINWDCPCLGGMAHGPCGEEFKEAFSCFVFSEAEPKGFDCIEKFKNMQNCFRRYPDVYSEEIRGDDEPVDDFNKPEDKSAAAVTPTDKQVDAPAEGVIVEEVVPVESVVIEEVAVPEKGIVFEKVSTPEEGVIFEEVFVDSEASEATANQSETK</sequence>
<feature type="region of interest" description="Disordered" evidence="12">
    <location>
        <begin position="1"/>
        <end position="38"/>
    </location>
</feature>
<name>A0A0H5C389_CYBJN</name>
<keyword evidence="10" id="KW-0676">Redox-active center</keyword>
<keyword evidence="8" id="KW-0496">Mitochondrion</keyword>
<dbReference type="EMBL" id="CDQK01000003">
    <property type="protein sequence ID" value="CEP22490.1"/>
    <property type="molecule type" value="Genomic_DNA"/>
</dbReference>
<keyword evidence="9" id="KW-1015">Disulfide bond</keyword>
<feature type="compositionally biased region" description="Basic and acidic residues" evidence="12">
    <location>
        <begin position="66"/>
        <end position="119"/>
    </location>
</feature>
<evidence type="ECO:0000256" key="12">
    <source>
        <dbReference type="SAM" id="MobiDB-lite"/>
    </source>
</evidence>
<evidence type="ECO:0000256" key="5">
    <source>
        <dbReference type="ARBA" id="ARBA00022927"/>
    </source>
</evidence>
<dbReference type="OrthoDB" id="7481291at2759"/>
<dbReference type="GO" id="GO:0005743">
    <property type="term" value="C:mitochondrial inner membrane"/>
    <property type="evidence" value="ECO:0007669"/>
    <property type="project" value="UniProtKB-SubCell"/>
</dbReference>
<keyword evidence="16" id="KW-1185">Reference proteome</keyword>
<evidence type="ECO:0000256" key="8">
    <source>
        <dbReference type="ARBA" id="ARBA00023128"/>
    </source>
</evidence>
<dbReference type="PANTHER" id="PTHR21622:SF0">
    <property type="entry name" value="COILED-COIL-HELIX-COILED-COIL-HELIX DOMAIN CONTAINING 4"/>
    <property type="match status" value="1"/>
</dbReference>
<evidence type="ECO:0000313" key="15">
    <source>
        <dbReference type="Proteomes" id="UP000038830"/>
    </source>
</evidence>
<evidence type="ECO:0000256" key="3">
    <source>
        <dbReference type="ARBA" id="ARBA00013714"/>
    </source>
</evidence>
<comment type="cofactor">
    <cofactor evidence="1">
        <name>Cu(2+)</name>
        <dbReference type="ChEBI" id="CHEBI:29036"/>
    </cofactor>
</comment>
<feature type="compositionally biased region" description="Low complexity" evidence="12">
    <location>
        <begin position="16"/>
        <end position="37"/>
    </location>
</feature>
<dbReference type="Proteomes" id="UP000038830">
    <property type="component" value="Unassembled WGS sequence"/>
</dbReference>
<evidence type="ECO:0000256" key="6">
    <source>
        <dbReference type="ARBA" id="ARBA00023002"/>
    </source>
</evidence>
<accession>A0A0H5C389</accession>
<dbReference type="OMA" id="ETGVINW"/>